<reference evidence="2 3" key="1">
    <citation type="submission" date="2019-04" db="EMBL/GenBank/DDBJ databases">
        <title>Microbes associate with the intestines of laboratory mice.</title>
        <authorList>
            <person name="Navarre W."/>
            <person name="Wong E."/>
            <person name="Huang K."/>
            <person name="Tropini C."/>
            <person name="Ng K."/>
            <person name="Yu B."/>
        </authorList>
    </citation>
    <scope>NUCLEOTIDE SEQUENCE [LARGE SCALE GENOMIC DNA]</scope>
    <source>
        <strain evidence="2 3">NM50_B9-20</strain>
    </source>
</reference>
<dbReference type="CDD" id="cd04301">
    <property type="entry name" value="NAT_SF"/>
    <property type="match status" value="1"/>
</dbReference>
<evidence type="ECO:0000313" key="3">
    <source>
        <dbReference type="Proteomes" id="UP000306888"/>
    </source>
</evidence>
<dbReference type="InterPro" id="IPR016181">
    <property type="entry name" value="Acyl_CoA_acyltransferase"/>
</dbReference>
<keyword evidence="3" id="KW-1185">Reference proteome</keyword>
<dbReference type="Gene3D" id="1.10.287.900">
    <property type="entry name" value="The crystal structure of the spermine/spermidine acetyltransferase from enterococcus faecali"/>
    <property type="match status" value="1"/>
</dbReference>
<keyword evidence="2" id="KW-0808">Transferase</keyword>
<dbReference type="PROSITE" id="PS51186">
    <property type="entry name" value="GNAT"/>
    <property type="match status" value="1"/>
</dbReference>
<dbReference type="Gene3D" id="3.40.630.30">
    <property type="match status" value="1"/>
</dbReference>
<evidence type="ECO:0000313" key="2">
    <source>
        <dbReference type="EMBL" id="TGY44272.1"/>
    </source>
</evidence>
<dbReference type="OrthoDB" id="9127144at2"/>
<dbReference type="Proteomes" id="UP000306888">
    <property type="component" value="Unassembled WGS sequence"/>
</dbReference>
<protein>
    <submittedName>
        <fullName evidence="2">GNAT family N-acetyltransferase</fullName>
    </submittedName>
</protein>
<dbReference type="RefSeq" id="WP_136005351.1">
    <property type="nucleotide sequence ID" value="NZ_SRYR01000001.1"/>
</dbReference>
<name>A0A4S2DQW6_9CLOT</name>
<accession>A0A4S2DQW6</accession>
<dbReference type="GO" id="GO:0016747">
    <property type="term" value="F:acyltransferase activity, transferring groups other than amino-acyl groups"/>
    <property type="evidence" value="ECO:0007669"/>
    <property type="project" value="InterPro"/>
</dbReference>
<gene>
    <name evidence="2" type="ORF">E5347_05540</name>
</gene>
<dbReference type="InterPro" id="IPR000182">
    <property type="entry name" value="GNAT_dom"/>
</dbReference>
<dbReference type="EMBL" id="SRYR01000001">
    <property type="protein sequence ID" value="TGY44272.1"/>
    <property type="molecule type" value="Genomic_DNA"/>
</dbReference>
<organism evidence="2 3">
    <name type="scientific">Clostridium sartagoforme</name>
    <dbReference type="NCBI Taxonomy" id="84031"/>
    <lineage>
        <taxon>Bacteria</taxon>
        <taxon>Bacillati</taxon>
        <taxon>Bacillota</taxon>
        <taxon>Clostridia</taxon>
        <taxon>Eubacteriales</taxon>
        <taxon>Clostridiaceae</taxon>
        <taxon>Clostridium</taxon>
    </lineage>
</organism>
<proteinExistence type="predicted"/>
<sequence length="148" mass="17252">MIIFKEINNENISEVLSLKVNNSQKDYIESMEKALDDAKNNAYGIKWTPVGIYYNNLMIGFTMYGLNSENYLWIDRFLIDYRYQDKGYGRKTLNLLIKYLKDYYSVSKYICLSVSEKNEIAIKLYKELGFSFTGILDGNDPVMALVIN</sequence>
<feature type="domain" description="N-acetyltransferase" evidence="1">
    <location>
        <begin position="2"/>
        <end position="148"/>
    </location>
</feature>
<dbReference type="InterPro" id="IPR027455">
    <property type="entry name" value="Sper_AcTfrase_N"/>
</dbReference>
<dbReference type="Pfam" id="PF00583">
    <property type="entry name" value="Acetyltransf_1"/>
    <property type="match status" value="1"/>
</dbReference>
<comment type="caution">
    <text evidence="2">The sequence shown here is derived from an EMBL/GenBank/DDBJ whole genome shotgun (WGS) entry which is preliminary data.</text>
</comment>
<dbReference type="AlphaFoldDB" id="A0A4S2DQW6"/>
<evidence type="ECO:0000259" key="1">
    <source>
        <dbReference type="PROSITE" id="PS51186"/>
    </source>
</evidence>
<dbReference type="SUPFAM" id="SSF55729">
    <property type="entry name" value="Acyl-CoA N-acyltransferases (Nat)"/>
    <property type="match status" value="1"/>
</dbReference>